<proteinExistence type="predicted"/>
<keyword evidence="1 2" id="KW-0597">Phosphoprotein</keyword>
<dbReference type="InterPro" id="IPR001789">
    <property type="entry name" value="Sig_transdc_resp-reg_receiver"/>
</dbReference>
<dbReference type="Pfam" id="PF00072">
    <property type="entry name" value="Response_reg"/>
    <property type="match status" value="1"/>
</dbReference>
<reference evidence="4 5" key="1">
    <citation type="submission" date="2019-02" db="EMBL/GenBank/DDBJ databases">
        <title>Deep-cultivation of Planctomycetes and their phenomic and genomic characterization uncovers novel biology.</title>
        <authorList>
            <person name="Wiegand S."/>
            <person name="Jogler M."/>
            <person name="Boedeker C."/>
            <person name="Pinto D."/>
            <person name="Vollmers J."/>
            <person name="Rivas-Marin E."/>
            <person name="Kohn T."/>
            <person name="Peeters S.H."/>
            <person name="Heuer A."/>
            <person name="Rast P."/>
            <person name="Oberbeckmann S."/>
            <person name="Bunk B."/>
            <person name="Jeske O."/>
            <person name="Meyerdierks A."/>
            <person name="Storesund J.E."/>
            <person name="Kallscheuer N."/>
            <person name="Luecker S."/>
            <person name="Lage O.M."/>
            <person name="Pohl T."/>
            <person name="Merkel B.J."/>
            <person name="Hornburger P."/>
            <person name="Mueller R.-W."/>
            <person name="Bruemmer F."/>
            <person name="Labrenz M."/>
            <person name="Spormann A.M."/>
            <person name="Op den Camp H."/>
            <person name="Overmann J."/>
            <person name="Amann R."/>
            <person name="Jetten M.S.M."/>
            <person name="Mascher T."/>
            <person name="Medema M.H."/>
            <person name="Devos D.P."/>
            <person name="Kaster A.-K."/>
            <person name="Ovreas L."/>
            <person name="Rohde M."/>
            <person name="Galperin M.Y."/>
            <person name="Jogler C."/>
        </authorList>
    </citation>
    <scope>NUCLEOTIDE SEQUENCE [LARGE SCALE GENOMIC DNA]</scope>
    <source>
        <strain evidence="4 5">I41</strain>
    </source>
</reference>
<dbReference type="CDD" id="cd00156">
    <property type="entry name" value="REC"/>
    <property type="match status" value="1"/>
</dbReference>
<dbReference type="EMBL" id="CP036339">
    <property type="protein sequence ID" value="QDT72338.1"/>
    <property type="molecule type" value="Genomic_DNA"/>
</dbReference>
<dbReference type="RefSeq" id="WP_145431920.1">
    <property type="nucleotide sequence ID" value="NZ_CP036339.1"/>
</dbReference>
<evidence type="ECO:0000313" key="4">
    <source>
        <dbReference type="EMBL" id="QDT72338.1"/>
    </source>
</evidence>
<dbReference type="AlphaFoldDB" id="A0A517TVF1"/>
<dbReference type="PANTHER" id="PTHR44591:SF3">
    <property type="entry name" value="RESPONSE REGULATORY DOMAIN-CONTAINING PROTEIN"/>
    <property type="match status" value="1"/>
</dbReference>
<sequence>MSNLTAPKISILAVDDDAAQARWLSRILSKIEQDDVELTLFTDARAAHAHVSDEWVDIIVTDLDMPDVDGLELVRQAKKLNPWVQSLIITAYSTSAALVTAGDIGAADYLVKPVSEGQIQEIVQQAIARLRRWRRSLSDTLWRTRSAV</sequence>
<name>A0A517TVF1_9BACT</name>
<feature type="modified residue" description="4-aspartylphosphate" evidence="2">
    <location>
        <position position="62"/>
    </location>
</feature>
<keyword evidence="5" id="KW-1185">Reference proteome</keyword>
<dbReference type="OrthoDB" id="9779069at2"/>
<evidence type="ECO:0000313" key="5">
    <source>
        <dbReference type="Proteomes" id="UP000317909"/>
    </source>
</evidence>
<evidence type="ECO:0000256" key="2">
    <source>
        <dbReference type="PROSITE-ProRule" id="PRU00169"/>
    </source>
</evidence>
<dbReference type="GO" id="GO:0000160">
    <property type="term" value="P:phosphorelay signal transduction system"/>
    <property type="evidence" value="ECO:0007669"/>
    <property type="project" value="InterPro"/>
</dbReference>
<feature type="domain" description="Response regulatory" evidence="3">
    <location>
        <begin position="10"/>
        <end position="127"/>
    </location>
</feature>
<dbReference type="SMART" id="SM00448">
    <property type="entry name" value="REC"/>
    <property type="match status" value="1"/>
</dbReference>
<dbReference type="InterPro" id="IPR050595">
    <property type="entry name" value="Bact_response_regulator"/>
</dbReference>
<dbReference type="SUPFAM" id="SSF52172">
    <property type="entry name" value="CheY-like"/>
    <property type="match status" value="1"/>
</dbReference>
<evidence type="ECO:0000256" key="1">
    <source>
        <dbReference type="ARBA" id="ARBA00022553"/>
    </source>
</evidence>
<gene>
    <name evidence="4" type="primary">zraR_2</name>
    <name evidence="4" type="ORF">I41_15100</name>
</gene>
<organism evidence="4 5">
    <name type="scientific">Lacipirellula limnantheis</name>
    <dbReference type="NCBI Taxonomy" id="2528024"/>
    <lineage>
        <taxon>Bacteria</taxon>
        <taxon>Pseudomonadati</taxon>
        <taxon>Planctomycetota</taxon>
        <taxon>Planctomycetia</taxon>
        <taxon>Pirellulales</taxon>
        <taxon>Lacipirellulaceae</taxon>
        <taxon>Lacipirellula</taxon>
    </lineage>
</organism>
<dbReference type="InterPro" id="IPR011006">
    <property type="entry name" value="CheY-like_superfamily"/>
</dbReference>
<dbReference type="KEGG" id="llh:I41_15100"/>
<evidence type="ECO:0000259" key="3">
    <source>
        <dbReference type="PROSITE" id="PS50110"/>
    </source>
</evidence>
<accession>A0A517TVF1</accession>
<dbReference type="Proteomes" id="UP000317909">
    <property type="component" value="Chromosome"/>
</dbReference>
<dbReference type="Gene3D" id="3.40.50.2300">
    <property type="match status" value="1"/>
</dbReference>
<dbReference type="PROSITE" id="PS50110">
    <property type="entry name" value="RESPONSE_REGULATORY"/>
    <property type="match status" value="1"/>
</dbReference>
<dbReference type="PANTHER" id="PTHR44591">
    <property type="entry name" value="STRESS RESPONSE REGULATOR PROTEIN 1"/>
    <property type="match status" value="1"/>
</dbReference>
<protein>
    <submittedName>
        <fullName evidence="4">Transcriptional regulatory protein ZraR</fullName>
    </submittedName>
</protein>